<evidence type="ECO:0000313" key="1">
    <source>
        <dbReference type="EMBL" id="OXC76755.1"/>
    </source>
</evidence>
<dbReference type="Proteomes" id="UP000214720">
    <property type="component" value="Unassembled WGS sequence"/>
</dbReference>
<proteinExistence type="predicted"/>
<comment type="caution">
    <text evidence="1">The sequence shown here is derived from an EMBL/GenBank/DDBJ whole genome shotgun (WGS) entry which is preliminary data.</text>
</comment>
<evidence type="ECO:0000313" key="2">
    <source>
        <dbReference type="Proteomes" id="UP000214720"/>
    </source>
</evidence>
<gene>
    <name evidence="1" type="ORF">BSU04_20310</name>
</gene>
<name>A0A226WZZ1_CABSO</name>
<accession>A0A226WZZ1</accession>
<dbReference type="EMBL" id="MTHB01000118">
    <property type="protein sequence ID" value="OXC76755.1"/>
    <property type="molecule type" value="Genomic_DNA"/>
</dbReference>
<reference evidence="2" key="1">
    <citation type="submission" date="2017-01" db="EMBL/GenBank/DDBJ databases">
        <title>Genome Analysis of Deinococcus marmoris KOPRI26562.</title>
        <authorList>
            <person name="Kim J.H."/>
            <person name="Oh H.-M."/>
        </authorList>
    </citation>
    <scope>NUCLEOTIDE SEQUENCE [LARGE SCALE GENOMIC DNA]</scope>
    <source>
        <strain evidence="2">PAMC 26633</strain>
    </source>
</reference>
<sequence length="74" mass="8009">MNVRQRLIKRGAHGATRRINQAGRTDCKLADTLCCEAGIRALKAGSAGSARNLVRMLRARRVQILTGVLNHATA</sequence>
<organism evidence="1 2">
    <name type="scientific">Caballeronia sordidicola</name>
    <name type="common">Burkholderia sordidicola</name>
    <dbReference type="NCBI Taxonomy" id="196367"/>
    <lineage>
        <taxon>Bacteria</taxon>
        <taxon>Pseudomonadati</taxon>
        <taxon>Pseudomonadota</taxon>
        <taxon>Betaproteobacteria</taxon>
        <taxon>Burkholderiales</taxon>
        <taxon>Burkholderiaceae</taxon>
        <taxon>Caballeronia</taxon>
    </lineage>
</organism>
<protein>
    <submittedName>
        <fullName evidence="1">Uncharacterized protein</fullName>
    </submittedName>
</protein>
<dbReference type="AlphaFoldDB" id="A0A226WZZ1"/>